<proteinExistence type="predicted"/>
<dbReference type="OrthoDB" id="156248at2157"/>
<evidence type="ECO:0000313" key="1">
    <source>
        <dbReference type="EMBL" id="ESP87866.1"/>
    </source>
</evidence>
<dbReference type="eggNOG" id="arCOG10153">
    <property type="taxonomic scope" value="Archaea"/>
</dbReference>
<reference evidence="1 2" key="1">
    <citation type="journal article" date="2013" name="Genome Announc.">
        <title>Draft Genome Sequence of 'Candidatus Halobonum tyrrellensis' Strain G22, Isolated from the Hypersaline Waters of Lake Tyrrell, Australia.</title>
        <authorList>
            <person name="Ugalde J.A."/>
            <person name="Narasingarao P."/>
            <person name="Kuo S."/>
            <person name="Podell S."/>
            <person name="Allen E.E."/>
        </authorList>
    </citation>
    <scope>NUCLEOTIDE SEQUENCE [LARGE SCALE GENOMIC DNA]</scope>
    <source>
        <strain evidence="1 2">G22</strain>
    </source>
</reference>
<gene>
    <name evidence="1" type="ORF">K933_11926</name>
</gene>
<dbReference type="InterPro" id="IPR025187">
    <property type="entry name" value="DUF4112"/>
</dbReference>
<comment type="caution">
    <text evidence="1">The sequence shown here is derived from an EMBL/GenBank/DDBJ whole genome shotgun (WGS) entry which is preliminary data.</text>
</comment>
<dbReference type="Pfam" id="PF13430">
    <property type="entry name" value="DUF4112"/>
    <property type="match status" value="1"/>
</dbReference>
<evidence type="ECO:0000313" key="2">
    <source>
        <dbReference type="Proteomes" id="UP000017840"/>
    </source>
</evidence>
<dbReference type="Proteomes" id="UP000017840">
    <property type="component" value="Unassembled WGS sequence"/>
</dbReference>
<evidence type="ECO:0008006" key="3">
    <source>
        <dbReference type="Google" id="ProtNLM"/>
    </source>
</evidence>
<dbReference type="EMBL" id="ASGZ01000040">
    <property type="protein sequence ID" value="ESP87866.1"/>
    <property type="molecule type" value="Genomic_DNA"/>
</dbReference>
<keyword evidence="2" id="KW-1185">Reference proteome</keyword>
<organism evidence="1 2">
    <name type="scientific">Candidatus Halobonum tyrrellensis G22</name>
    <dbReference type="NCBI Taxonomy" id="1324957"/>
    <lineage>
        <taxon>Archaea</taxon>
        <taxon>Methanobacteriati</taxon>
        <taxon>Methanobacteriota</taxon>
        <taxon>Stenosarchaea group</taxon>
        <taxon>Halobacteria</taxon>
        <taxon>Halobacteriales</taxon>
        <taxon>Haloferacaceae</taxon>
        <taxon>Candidatus Halobonum</taxon>
    </lineage>
</organism>
<accession>V4GS26</accession>
<sequence length="149" mass="15704">MDDPIDADVDLPDTADEAALRRVRTVARIMDEAVSVPKTDVKIGLDPILGVLPGAGDLLSATVSLYIVAEAAYLGVPLSTVVKMLGNVAVDVGIGSIPVVGDLFDVFWKANAWNVEQIEEFLDDAVVEAVDGGDDRDDGPVTIDVTDPE</sequence>
<protein>
    <recommendedName>
        <fullName evidence="3">DUF4112 domain-containing protein</fullName>
    </recommendedName>
</protein>
<dbReference type="AlphaFoldDB" id="V4GS26"/>
<dbReference type="PANTHER" id="PTHR35519">
    <property type="entry name" value="MEMBRANE PROTEINS"/>
    <property type="match status" value="1"/>
</dbReference>
<name>V4GS26_9EURY</name>
<dbReference type="PANTHER" id="PTHR35519:SF2">
    <property type="entry name" value="PH DOMAIN PROTEIN"/>
    <property type="match status" value="1"/>
</dbReference>
<dbReference type="RefSeq" id="WP_023394961.1">
    <property type="nucleotide sequence ID" value="NZ_ASGZ01000040.1"/>
</dbReference>
<dbReference type="STRING" id="1324957.K933_11926"/>